<dbReference type="AlphaFoldDB" id="A0A4V6J2C9"/>
<protein>
    <submittedName>
        <fullName evidence="7">D-serine/D-alanine/glycine transporter</fullName>
    </submittedName>
</protein>
<accession>A0A4V6J2C9</accession>
<reference evidence="7 8" key="1">
    <citation type="submission" date="2019-04" db="EMBL/GenBank/DDBJ databases">
        <authorList>
            <consortium name="Pathogen Informatics"/>
        </authorList>
    </citation>
    <scope>NUCLEOTIDE SEQUENCE [LARGE SCALE GENOMIC DNA]</scope>
    <source>
        <strain evidence="7 8">NCTC9185</strain>
    </source>
</reference>
<feature type="domain" description="Amino acid permease/ SLC12A" evidence="6">
    <location>
        <begin position="1"/>
        <end position="46"/>
    </location>
</feature>
<keyword evidence="3 5" id="KW-1133">Transmembrane helix</keyword>
<evidence type="ECO:0000259" key="6">
    <source>
        <dbReference type="Pfam" id="PF00324"/>
    </source>
</evidence>
<evidence type="ECO:0000313" key="7">
    <source>
        <dbReference type="EMBL" id="VTN13414.1"/>
    </source>
</evidence>
<feature type="transmembrane region" description="Helical" evidence="5">
    <location>
        <begin position="29"/>
        <end position="45"/>
    </location>
</feature>
<evidence type="ECO:0000256" key="4">
    <source>
        <dbReference type="ARBA" id="ARBA00023136"/>
    </source>
</evidence>
<gene>
    <name evidence="7" type="primary">cycA_7</name>
    <name evidence="7" type="ORF">NCTC9185_05448</name>
</gene>
<dbReference type="GO" id="GO:0055085">
    <property type="term" value="P:transmembrane transport"/>
    <property type="evidence" value="ECO:0007669"/>
    <property type="project" value="InterPro"/>
</dbReference>
<keyword evidence="4 5" id="KW-0472">Membrane</keyword>
<evidence type="ECO:0000256" key="5">
    <source>
        <dbReference type="SAM" id="Phobius"/>
    </source>
</evidence>
<evidence type="ECO:0000256" key="1">
    <source>
        <dbReference type="ARBA" id="ARBA00004141"/>
    </source>
</evidence>
<evidence type="ECO:0000313" key="8">
    <source>
        <dbReference type="Proteomes" id="UP000339249"/>
    </source>
</evidence>
<sequence>MFYVFALIVIMSVTPWSSVVPTKSPFVELFVLVGLPAAASLINFVC</sequence>
<dbReference type="Proteomes" id="UP000339249">
    <property type="component" value="Unassembled WGS sequence"/>
</dbReference>
<dbReference type="InterPro" id="IPR004841">
    <property type="entry name" value="AA-permease/SLC12A_dom"/>
</dbReference>
<dbReference type="Pfam" id="PF00324">
    <property type="entry name" value="AA_permease"/>
    <property type="match status" value="1"/>
</dbReference>
<evidence type="ECO:0000256" key="2">
    <source>
        <dbReference type="ARBA" id="ARBA00022692"/>
    </source>
</evidence>
<organism evidence="7 8">
    <name type="scientific">Raoultella terrigena</name>
    <name type="common">Klebsiella terrigena</name>
    <dbReference type="NCBI Taxonomy" id="577"/>
    <lineage>
        <taxon>Bacteria</taxon>
        <taxon>Pseudomonadati</taxon>
        <taxon>Pseudomonadota</taxon>
        <taxon>Gammaproteobacteria</taxon>
        <taxon>Enterobacterales</taxon>
        <taxon>Enterobacteriaceae</taxon>
        <taxon>Klebsiella/Raoultella group</taxon>
        <taxon>Raoultella</taxon>
    </lineage>
</organism>
<dbReference type="EMBL" id="CABDVU010000001">
    <property type="protein sequence ID" value="VTN13414.1"/>
    <property type="molecule type" value="Genomic_DNA"/>
</dbReference>
<evidence type="ECO:0000256" key="3">
    <source>
        <dbReference type="ARBA" id="ARBA00022989"/>
    </source>
</evidence>
<name>A0A4V6J2C9_RAOTE</name>
<dbReference type="GO" id="GO:0016020">
    <property type="term" value="C:membrane"/>
    <property type="evidence" value="ECO:0007669"/>
    <property type="project" value="UniProtKB-SubCell"/>
</dbReference>
<proteinExistence type="predicted"/>
<comment type="subcellular location">
    <subcellularLocation>
        <location evidence="1">Membrane</location>
        <topology evidence="1">Multi-pass membrane protein</topology>
    </subcellularLocation>
</comment>
<keyword evidence="2 5" id="KW-0812">Transmembrane</keyword>